<dbReference type="PANTHER" id="PTHR10094:SF25">
    <property type="entry name" value="SCP2 STEROL-BINDING DOMAIN-CONTAINING PROTEIN 1"/>
    <property type="match status" value="1"/>
</dbReference>
<dbReference type="Gene3D" id="3.30.1050.10">
    <property type="entry name" value="SCP2 sterol-binding domain"/>
    <property type="match status" value="1"/>
</dbReference>
<reference evidence="2 3" key="1">
    <citation type="submission" date="2021-05" db="EMBL/GenBank/DDBJ databases">
        <title>Ornithinibacillus massiliensis sp. nov.</title>
        <authorList>
            <person name="Iwaza R."/>
            <person name="Lagier J.-C."/>
            <person name="Raoult D."/>
        </authorList>
    </citation>
    <scope>NUCLEOTIDE SEQUENCE [LARGE SCALE GENOMIC DNA]</scope>
    <source>
        <strain evidence="2 3">Marseille-P3601</strain>
    </source>
</reference>
<evidence type="ECO:0000313" key="2">
    <source>
        <dbReference type="EMBL" id="MBS3678627.1"/>
    </source>
</evidence>
<gene>
    <name evidence="2" type="ORF">KGF86_00190</name>
</gene>
<dbReference type="Proteomes" id="UP000681870">
    <property type="component" value="Unassembled WGS sequence"/>
</dbReference>
<comment type="caution">
    <text evidence="2">The sequence shown here is derived from an EMBL/GenBank/DDBJ whole genome shotgun (WGS) entry which is preliminary data.</text>
</comment>
<dbReference type="Pfam" id="PF02036">
    <property type="entry name" value="SCP2"/>
    <property type="match status" value="1"/>
</dbReference>
<keyword evidence="3" id="KW-1185">Reference proteome</keyword>
<protein>
    <submittedName>
        <fullName evidence="2">SCP2 sterol-binding domain-containing protein</fullName>
    </submittedName>
</protein>
<evidence type="ECO:0000313" key="3">
    <source>
        <dbReference type="Proteomes" id="UP000681870"/>
    </source>
</evidence>
<accession>A0ABS5M8I1</accession>
<sequence length="116" mass="13127">MVSLIENGTVQEIWEEIEMKLQENPDPYATIKATYEIHITDEAVSYQLKFENGEFSILPTTASNPDCTLKMKNAIFRKFLAGNLNSMTAFMTGKLKVDGNIGLALKLESLLKEYQF</sequence>
<feature type="domain" description="SCP2" evidence="1">
    <location>
        <begin position="23"/>
        <end position="112"/>
    </location>
</feature>
<dbReference type="EMBL" id="JAGXBY010000001">
    <property type="protein sequence ID" value="MBS3678627.1"/>
    <property type="molecule type" value="Genomic_DNA"/>
</dbReference>
<name>A0ABS5M8I1_9BACI</name>
<proteinExistence type="predicted"/>
<dbReference type="PANTHER" id="PTHR10094">
    <property type="entry name" value="STEROL CARRIER PROTEIN 2 SCP-2 FAMILY PROTEIN"/>
    <property type="match status" value="1"/>
</dbReference>
<dbReference type="RefSeq" id="WP_211740773.1">
    <property type="nucleotide sequence ID" value="NZ_JAGXBY010000001.1"/>
</dbReference>
<evidence type="ECO:0000259" key="1">
    <source>
        <dbReference type="Pfam" id="PF02036"/>
    </source>
</evidence>
<dbReference type="InterPro" id="IPR036527">
    <property type="entry name" value="SCP2_sterol-bd_dom_sf"/>
</dbReference>
<dbReference type="SUPFAM" id="SSF55718">
    <property type="entry name" value="SCP-like"/>
    <property type="match status" value="1"/>
</dbReference>
<dbReference type="InterPro" id="IPR003033">
    <property type="entry name" value="SCP2_sterol-bd_dom"/>
</dbReference>
<organism evidence="2 3">
    <name type="scientific">Ornithinibacillus massiliensis</name>
    <dbReference type="NCBI Taxonomy" id="1944633"/>
    <lineage>
        <taxon>Bacteria</taxon>
        <taxon>Bacillati</taxon>
        <taxon>Bacillota</taxon>
        <taxon>Bacilli</taxon>
        <taxon>Bacillales</taxon>
        <taxon>Bacillaceae</taxon>
        <taxon>Ornithinibacillus</taxon>
    </lineage>
</organism>